<dbReference type="STRING" id="702114.A1355_09955"/>
<accession>A0A177NEB1</accession>
<dbReference type="Pfam" id="PF21842">
    <property type="entry name" value="DUF6901"/>
    <property type="match status" value="1"/>
</dbReference>
<protein>
    <submittedName>
        <fullName evidence="1">Uncharacterized protein</fullName>
    </submittedName>
</protein>
<evidence type="ECO:0000313" key="2">
    <source>
        <dbReference type="Proteomes" id="UP000077628"/>
    </source>
</evidence>
<dbReference type="EMBL" id="LUUK01000186">
    <property type="protein sequence ID" value="OAI16396.1"/>
    <property type="molecule type" value="Genomic_DNA"/>
</dbReference>
<dbReference type="InterPro" id="IPR054196">
    <property type="entry name" value="DUF6901"/>
</dbReference>
<comment type="caution">
    <text evidence="1">The sequence shown here is derived from an EMBL/GenBank/DDBJ whole genome shotgun (WGS) entry which is preliminary data.</text>
</comment>
<organism evidence="1 2">
    <name type="scientific">Methylomonas koyamae</name>
    <dbReference type="NCBI Taxonomy" id="702114"/>
    <lineage>
        <taxon>Bacteria</taxon>
        <taxon>Pseudomonadati</taxon>
        <taxon>Pseudomonadota</taxon>
        <taxon>Gammaproteobacteria</taxon>
        <taxon>Methylococcales</taxon>
        <taxon>Methylococcaceae</taxon>
        <taxon>Methylomonas</taxon>
    </lineage>
</organism>
<evidence type="ECO:0000313" key="1">
    <source>
        <dbReference type="EMBL" id="OAI16396.1"/>
    </source>
</evidence>
<sequence>MYKQNNFFRYTLTFEDGSSRDLLLEIDAGSETLVAPPPEAPPFWSKLDYQQCENCPLSVERSPFCPVAINLISLIEWSGTLVSYTNVKVEVVTTERSVSGETTLQRALSSILGLIMATSPCPHTEFLKPMAHFHLPLASAEETVYRTTSMFLLAQYFLHKDGREARLELDRLSDIYEQLQIVNRALTRRFKAASSQDATVNAIIVLDLLSQSVTWSIEDGLEDLRYLFKRYGVK</sequence>
<gene>
    <name evidence="1" type="ORF">A1355_09955</name>
</gene>
<proteinExistence type="predicted"/>
<dbReference type="Proteomes" id="UP000077628">
    <property type="component" value="Unassembled WGS sequence"/>
</dbReference>
<name>A0A177NEB1_9GAMM</name>
<dbReference type="RefSeq" id="WP_064030377.1">
    <property type="nucleotide sequence ID" value="NZ_LUUK01000186.1"/>
</dbReference>
<dbReference type="OrthoDB" id="9813686at2"/>
<dbReference type="AlphaFoldDB" id="A0A177NEB1"/>
<reference evidence="2" key="1">
    <citation type="submission" date="2016-03" db="EMBL/GenBank/DDBJ databases">
        <authorList>
            <person name="Heylen K."/>
            <person name="De Vos P."/>
            <person name="Vekeman B."/>
        </authorList>
    </citation>
    <scope>NUCLEOTIDE SEQUENCE [LARGE SCALE GENOMIC DNA]</scope>
    <source>
        <strain evidence="2">R-45383</strain>
    </source>
</reference>
<keyword evidence="2" id="KW-1185">Reference proteome</keyword>